<reference evidence="2" key="1">
    <citation type="submission" date="2023-03" db="UniProtKB">
        <authorList>
            <consortium name="EnsemblPlants"/>
        </authorList>
    </citation>
    <scope>IDENTIFICATION</scope>
</reference>
<sequence>MVVHNEELVSYVPKKETAKKLFQSSWYLTRSSCGTKERRDNEISQKKKGKERKRPGNGTGIELCISCIYICTLTKEGKLTLCCSILLNIS</sequence>
<dbReference type="AlphaFoldDB" id="A0A9I9EFE2"/>
<feature type="compositionally biased region" description="Basic residues" evidence="1">
    <location>
        <begin position="46"/>
        <end position="55"/>
    </location>
</feature>
<dbReference type="EnsemblPlants" id="MELO3C033007.2.1">
    <property type="protein sequence ID" value="MELO3C033007.2.1"/>
    <property type="gene ID" value="MELO3C033007.2"/>
</dbReference>
<organism evidence="2">
    <name type="scientific">Cucumis melo</name>
    <name type="common">Muskmelon</name>
    <dbReference type="NCBI Taxonomy" id="3656"/>
    <lineage>
        <taxon>Eukaryota</taxon>
        <taxon>Viridiplantae</taxon>
        <taxon>Streptophyta</taxon>
        <taxon>Embryophyta</taxon>
        <taxon>Tracheophyta</taxon>
        <taxon>Spermatophyta</taxon>
        <taxon>Magnoliopsida</taxon>
        <taxon>eudicotyledons</taxon>
        <taxon>Gunneridae</taxon>
        <taxon>Pentapetalae</taxon>
        <taxon>rosids</taxon>
        <taxon>fabids</taxon>
        <taxon>Cucurbitales</taxon>
        <taxon>Cucurbitaceae</taxon>
        <taxon>Benincaseae</taxon>
        <taxon>Cucumis</taxon>
    </lineage>
</organism>
<accession>A0A9I9EFE2</accession>
<evidence type="ECO:0000313" key="2">
    <source>
        <dbReference type="EnsemblPlants" id="MELO3C033007.2.1"/>
    </source>
</evidence>
<proteinExistence type="predicted"/>
<name>A0A9I9EFE2_CUCME</name>
<dbReference type="Gramene" id="MELO3C033007.2.1">
    <property type="protein sequence ID" value="MELO3C033007.2.1"/>
    <property type="gene ID" value="MELO3C033007.2"/>
</dbReference>
<protein>
    <submittedName>
        <fullName evidence="2">Uncharacterized protein</fullName>
    </submittedName>
</protein>
<evidence type="ECO:0000256" key="1">
    <source>
        <dbReference type="SAM" id="MobiDB-lite"/>
    </source>
</evidence>
<feature type="region of interest" description="Disordered" evidence="1">
    <location>
        <begin position="37"/>
        <end position="59"/>
    </location>
</feature>